<sequence length="67" mass="7972">MSAAMSRELAHVFDGDDSLRDQALFLVQYKKFINYVNMVPGFLYWHEFDELDERLAKQIQVLKAKYK</sequence>
<organism evidence="1 2">
    <name type="scientific">Bacteroides uniformis</name>
    <dbReference type="NCBI Taxonomy" id="820"/>
    <lineage>
        <taxon>Bacteria</taxon>
        <taxon>Pseudomonadati</taxon>
        <taxon>Bacteroidota</taxon>
        <taxon>Bacteroidia</taxon>
        <taxon>Bacteroidales</taxon>
        <taxon>Bacteroidaceae</taxon>
        <taxon>Bacteroides</taxon>
    </lineage>
</organism>
<dbReference type="EMBL" id="MNQU01000209">
    <property type="protein sequence ID" value="OKZ33423.1"/>
    <property type="molecule type" value="Genomic_DNA"/>
</dbReference>
<reference evidence="1 2" key="1">
    <citation type="journal article" date="2016" name="Nat. Biotechnol.">
        <title>Measurement of bacterial replication rates in microbial communities.</title>
        <authorList>
            <person name="Brown C.T."/>
            <person name="Olm M.R."/>
            <person name="Thomas B.C."/>
            <person name="Banfield J.F."/>
        </authorList>
    </citation>
    <scope>NUCLEOTIDE SEQUENCE [LARGE SCALE GENOMIC DNA]</scope>
    <source>
        <strain evidence="1">45_41</strain>
    </source>
</reference>
<dbReference type="AlphaFoldDB" id="A0A1Q6I3T0"/>
<protein>
    <submittedName>
        <fullName evidence="1">Uncharacterized protein</fullName>
    </submittedName>
</protein>
<proteinExistence type="predicted"/>
<evidence type="ECO:0000313" key="1">
    <source>
        <dbReference type="EMBL" id="OKZ33423.1"/>
    </source>
</evidence>
<comment type="caution">
    <text evidence="1">The sequence shown here is derived from an EMBL/GenBank/DDBJ whole genome shotgun (WGS) entry which is preliminary data.</text>
</comment>
<evidence type="ECO:0000313" key="2">
    <source>
        <dbReference type="Proteomes" id="UP000186549"/>
    </source>
</evidence>
<dbReference type="Proteomes" id="UP000186549">
    <property type="component" value="Unassembled WGS sequence"/>
</dbReference>
<name>A0A1Q6I3T0_BACUN</name>
<accession>A0A1Q6I3T0</accession>
<gene>
    <name evidence="1" type="ORF">BHV79_08835</name>
</gene>